<reference evidence="1" key="1">
    <citation type="journal article" date="2023" name="Mol. Phylogenet. Evol.">
        <title>Genome-scale phylogeny and comparative genomics of the fungal order Sordariales.</title>
        <authorList>
            <person name="Hensen N."/>
            <person name="Bonometti L."/>
            <person name="Westerberg I."/>
            <person name="Brannstrom I.O."/>
            <person name="Guillou S."/>
            <person name="Cros-Aarteil S."/>
            <person name="Calhoun S."/>
            <person name="Haridas S."/>
            <person name="Kuo A."/>
            <person name="Mondo S."/>
            <person name="Pangilinan J."/>
            <person name="Riley R."/>
            <person name="LaButti K."/>
            <person name="Andreopoulos B."/>
            <person name="Lipzen A."/>
            <person name="Chen C."/>
            <person name="Yan M."/>
            <person name="Daum C."/>
            <person name="Ng V."/>
            <person name="Clum A."/>
            <person name="Steindorff A."/>
            <person name="Ohm R.A."/>
            <person name="Martin F."/>
            <person name="Silar P."/>
            <person name="Natvig D.O."/>
            <person name="Lalanne C."/>
            <person name="Gautier V."/>
            <person name="Ament-Velasquez S.L."/>
            <person name="Kruys A."/>
            <person name="Hutchinson M.I."/>
            <person name="Powell A.J."/>
            <person name="Barry K."/>
            <person name="Miller A.N."/>
            <person name="Grigoriev I.V."/>
            <person name="Debuchy R."/>
            <person name="Gladieux P."/>
            <person name="Hiltunen Thoren M."/>
            <person name="Johannesson H."/>
        </authorList>
    </citation>
    <scope>NUCLEOTIDE SEQUENCE</scope>
    <source>
        <strain evidence="1">CBS 232.78</strain>
    </source>
</reference>
<dbReference type="AlphaFoldDB" id="A0AAE0U448"/>
<protein>
    <recommendedName>
        <fullName evidence="3">Vegetative incompatibility protein HET-E-1</fullName>
    </recommendedName>
</protein>
<gene>
    <name evidence="1" type="ORF">B0H63DRAFT_465220</name>
</gene>
<sequence length="397" mass="44488">MSWAAMRETTRVEDMTYCLLGIFDVNLSLIYGEGGKKAFYRLQEAIATDTSDLSIFVWTDDRPTCPDFAPVLAESPRQFASSGNITVALEDSIYRDLTVTSRGIQVESSLLWFADHPDHAYRSVLDVFCRLGNESIGICIRKIGGGRYARHKPGMLAILGDKLQHRPWLDAHRLLVESLTLAPKLPSSYPFHSGNNPILGNRHLVLRLHWEPSSTRDWSVHHCRTMPRSHWDKHEDVFFAANSTTKGWAAFFVHGVLRNTPTTYIPVNLFLACFQWNIGPPNTVIAGLHDVEPSTAVLLESQLDRIRFESNRQARAMVHSVFDGKLKDRTAVLETAVIPIEGGNPQSPVLVSEWHSKSLHVGEKVNVEVTVDIGHEVCPELCVNPVIQLNVRVAVVK</sequence>
<comment type="caution">
    <text evidence="1">The sequence shown here is derived from an EMBL/GenBank/DDBJ whole genome shotgun (WGS) entry which is preliminary data.</text>
</comment>
<evidence type="ECO:0000313" key="2">
    <source>
        <dbReference type="Proteomes" id="UP001285441"/>
    </source>
</evidence>
<dbReference type="PANTHER" id="PTHR10622">
    <property type="entry name" value="HET DOMAIN-CONTAINING PROTEIN"/>
    <property type="match status" value="1"/>
</dbReference>
<organism evidence="1 2">
    <name type="scientific">Podospora didyma</name>
    <dbReference type="NCBI Taxonomy" id="330526"/>
    <lineage>
        <taxon>Eukaryota</taxon>
        <taxon>Fungi</taxon>
        <taxon>Dikarya</taxon>
        <taxon>Ascomycota</taxon>
        <taxon>Pezizomycotina</taxon>
        <taxon>Sordariomycetes</taxon>
        <taxon>Sordariomycetidae</taxon>
        <taxon>Sordariales</taxon>
        <taxon>Podosporaceae</taxon>
        <taxon>Podospora</taxon>
    </lineage>
</organism>
<proteinExistence type="predicted"/>
<name>A0AAE0U448_9PEZI</name>
<evidence type="ECO:0008006" key="3">
    <source>
        <dbReference type="Google" id="ProtNLM"/>
    </source>
</evidence>
<keyword evidence="2" id="KW-1185">Reference proteome</keyword>
<dbReference type="PANTHER" id="PTHR10622:SF12">
    <property type="entry name" value="HET DOMAIN-CONTAINING PROTEIN"/>
    <property type="match status" value="1"/>
</dbReference>
<reference evidence="1" key="2">
    <citation type="submission" date="2023-06" db="EMBL/GenBank/DDBJ databases">
        <authorList>
            <consortium name="Lawrence Berkeley National Laboratory"/>
            <person name="Haridas S."/>
            <person name="Hensen N."/>
            <person name="Bonometti L."/>
            <person name="Westerberg I."/>
            <person name="Brannstrom I.O."/>
            <person name="Guillou S."/>
            <person name="Cros-Aarteil S."/>
            <person name="Calhoun S."/>
            <person name="Kuo A."/>
            <person name="Mondo S."/>
            <person name="Pangilinan J."/>
            <person name="Riley R."/>
            <person name="LaButti K."/>
            <person name="Andreopoulos B."/>
            <person name="Lipzen A."/>
            <person name="Chen C."/>
            <person name="Yanf M."/>
            <person name="Daum C."/>
            <person name="Ng V."/>
            <person name="Clum A."/>
            <person name="Steindorff A."/>
            <person name="Ohm R."/>
            <person name="Martin F."/>
            <person name="Silar P."/>
            <person name="Natvig D."/>
            <person name="Lalanne C."/>
            <person name="Gautier V."/>
            <person name="Ament-velasquez S.L."/>
            <person name="Kruys A."/>
            <person name="Hutchinson M.I."/>
            <person name="Powell A.J."/>
            <person name="Barry K."/>
            <person name="Miller A.N."/>
            <person name="Grigoriev I.V."/>
            <person name="Debuchy R."/>
            <person name="Gladieux P."/>
            <person name="Thoren M.H."/>
            <person name="Johannesson H."/>
        </authorList>
    </citation>
    <scope>NUCLEOTIDE SEQUENCE</scope>
    <source>
        <strain evidence="1">CBS 232.78</strain>
    </source>
</reference>
<accession>A0AAE0U448</accession>
<evidence type="ECO:0000313" key="1">
    <source>
        <dbReference type="EMBL" id="KAK3390308.1"/>
    </source>
</evidence>
<dbReference type="Proteomes" id="UP001285441">
    <property type="component" value="Unassembled WGS sequence"/>
</dbReference>
<dbReference type="EMBL" id="JAULSW010000002">
    <property type="protein sequence ID" value="KAK3390308.1"/>
    <property type="molecule type" value="Genomic_DNA"/>
</dbReference>